<accession>Q115X6</accession>
<dbReference type="HOGENOM" id="CLU_149351_0_0_3"/>
<dbReference type="EMBL" id="CP000393">
    <property type="protein sequence ID" value="ABG50698.1"/>
    <property type="molecule type" value="Genomic_DNA"/>
</dbReference>
<protein>
    <recommendedName>
        <fullName evidence="2">Helix-turn-helix domain-containing protein</fullName>
    </recommendedName>
</protein>
<proteinExistence type="predicted"/>
<reference evidence="1" key="1">
    <citation type="submission" date="2006-06" db="EMBL/GenBank/DDBJ databases">
        <title>Complete sequence of Trichodesmium erythraeum IMS101.</title>
        <authorList>
            <consortium name="US DOE Joint Genome Institute"/>
            <person name="Copeland A."/>
            <person name="Lucas S."/>
            <person name="Lapidus A."/>
            <person name="Barry K."/>
            <person name="Detter J.C."/>
            <person name="Glavina del Rio T."/>
            <person name="Hammon N."/>
            <person name="Israni S."/>
            <person name="Dalin E."/>
            <person name="Tice H."/>
            <person name="Pitluck S."/>
            <person name="Kiss H."/>
            <person name="Munk A.C."/>
            <person name="Brettin T."/>
            <person name="Bruce D."/>
            <person name="Han C."/>
            <person name="Tapia R."/>
            <person name="Gilna P."/>
            <person name="Schmutz J."/>
            <person name="Larimer F."/>
            <person name="Land M."/>
            <person name="Hauser L."/>
            <person name="Kyrpides N."/>
            <person name="Kim E."/>
            <person name="Richardson P."/>
        </authorList>
    </citation>
    <scope>NUCLEOTIDE SEQUENCE [LARGE SCALE GENOMIC DNA]</scope>
    <source>
        <strain evidence="1">IMS101</strain>
    </source>
</reference>
<dbReference type="AlphaFoldDB" id="Q115X6"/>
<dbReference type="eggNOG" id="ENOG5033N7G">
    <property type="taxonomic scope" value="Bacteria"/>
</dbReference>
<evidence type="ECO:0008006" key="2">
    <source>
        <dbReference type="Google" id="ProtNLM"/>
    </source>
</evidence>
<evidence type="ECO:0000313" key="1">
    <source>
        <dbReference type="EMBL" id="ABG50698.1"/>
    </source>
</evidence>
<gene>
    <name evidence="1" type="ordered locus">Tery_1398</name>
</gene>
<organism evidence="1">
    <name type="scientific">Trichodesmium erythraeum (strain IMS101)</name>
    <dbReference type="NCBI Taxonomy" id="203124"/>
    <lineage>
        <taxon>Bacteria</taxon>
        <taxon>Bacillati</taxon>
        <taxon>Cyanobacteriota</taxon>
        <taxon>Cyanophyceae</taxon>
        <taxon>Oscillatoriophycideae</taxon>
        <taxon>Oscillatoriales</taxon>
        <taxon>Microcoleaceae</taxon>
        <taxon>Trichodesmium</taxon>
    </lineage>
</organism>
<name>Q115X6_TRIEI</name>
<dbReference type="KEGG" id="ter:Tery_1398"/>
<sequence length="161" mass="18124">MFVGTKEAASLLNISTQRVRVLIKEGRVQGARKINGHTWVIPLYRGMPRVSRKKRGPLARWYSCSHCGKNTIHFHRPNIAANKKKKNTNLHVLSAKRGTKTLAKGHEIEIHGPCKIVYRPNKPHSCGATVWIETLATATMLNFDGTLEQVDSRWIGEESSM</sequence>